<evidence type="ECO:0000313" key="2">
    <source>
        <dbReference type="Proteomes" id="UP000228987"/>
    </source>
</evidence>
<dbReference type="AlphaFoldDB" id="A0A2A5C9P0"/>
<organism evidence="1 2">
    <name type="scientific">SAR86 cluster bacterium</name>
    <dbReference type="NCBI Taxonomy" id="2030880"/>
    <lineage>
        <taxon>Bacteria</taxon>
        <taxon>Pseudomonadati</taxon>
        <taxon>Pseudomonadota</taxon>
        <taxon>Gammaproteobacteria</taxon>
        <taxon>SAR86 cluster</taxon>
    </lineage>
</organism>
<proteinExistence type="predicted"/>
<accession>A0A2A5C9P0</accession>
<name>A0A2A5C9P0_9GAMM</name>
<sequence length="265" mass="30210">MMGDLILLIEKQLENVQSNDGYFYITDEALENLSNSEYLGWTHFYKDNACTLHPILKALTSPSSSEIIEKATLQNCEQIMSQLVNIEDGFENAYSSSITLSSTKFAESTTIPLPPEFCAFAMFFNFLGLFQFGKLLTVLIQEAENADEDSFFKAIQIDKSLIVDHSFFRKRIYHAQLQMDKDFLNRLALAIKGKALSKKRKYKTINIVFYYFHLLKLLDLPHEELLDACIKIGVTDSPDINGFSKKLRAFKSSIGTQFQFSLPST</sequence>
<reference evidence="2" key="1">
    <citation type="submission" date="2017-08" db="EMBL/GenBank/DDBJ databases">
        <title>A dynamic microbial community with high functional redundancy inhabits the cold, oxic subseafloor aquifer.</title>
        <authorList>
            <person name="Tully B.J."/>
            <person name="Wheat C.G."/>
            <person name="Glazer B.T."/>
            <person name="Huber J.A."/>
        </authorList>
    </citation>
    <scope>NUCLEOTIDE SEQUENCE [LARGE SCALE GENOMIC DNA]</scope>
</reference>
<gene>
    <name evidence="1" type="ORF">COA71_11885</name>
</gene>
<dbReference type="Proteomes" id="UP000228987">
    <property type="component" value="Unassembled WGS sequence"/>
</dbReference>
<protein>
    <submittedName>
        <fullName evidence="1">Uncharacterized protein</fullName>
    </submittedName>
</protein>
<comment type="caution">
    <text evidence="1">The sequence shown here is derived from an EMBL/GenBank/DDBJ whole genome shotgun (WGS) entry which is preliminary data.</text>
</comment>
<dbReference type="EMBL" id="NVWI01000010">
    <property type="protein sequence ID" value="PCJ40201.1"/>
    <property type="molecule type" value="Genomic_DNA"/>
</dbReference>
<evidence type="ECO:0000313" key="1">
    <source>
        <dbReference type="EMBL" id="PCJ40201.1"/>
    </source>
</evidence>